<keyword evidence="2" id="KW-1185">Reference proteome</keyword>
<protein>
    <submittedName>
        <fullName evidence="1">GrpB domain, predicted nucleotidyltransferase, UPF0157 family</fullName>
    </submittedName>
</protein>
<dbReference type="Proteomes" id="UP000199004">
    <property type="component" value="Unassembled WGS sequence"/>
</dbReference>
<name>A0A1G9XB16_9ACTN</name>
<dbReference type="STRING" id="1005944.SAMN05192576_1313"/>
<dbReference type="PANTHER" id="PTHR34822:SF1">
    <property type="entry name" value="GRPB FAMILY PROTEIN"/>
    <property type="match status" value="1"/>
</dbReference>
<sequence length="209" mass="23746">MRTHPLWNPYDPPTQEQIDAARAALGVWTPSPVEVVAPDPGWPTAYDAVRDQVVAALGERVLSLEHVGSTSVPGLWAKPMIDVDLTVADSGDEGAWLPDLEAAGFELRVREPDWEQHRCLRGRGPTCNLHVFSPGAREPRRHRMFRDWLRTHPEDRELYAEVKRAVAALGFTDQMLYNNEKAWVVYDLYEKIFAADPEHEHDPHPRRTG</sequence>
<evidence type="ECO:0000313" key="1">
    <source>
        <dbReference type="EMBL" id="SDM93867.1"/>
    </source>
</evidence>
<proteinExistence type="predicted"/>
<organism evidence="1 2">
    <name type="scientific">Nocardioides szechwanensis</name>
    <dbReference type="NCBI Taxonomy" id="1005944"/>
    <lineage>
        <taxon>Bacteria</taxon>
        <taxon>Bacillati</taxon>
        <taxon>Actinomycetota</taxon>
        <taxon>Actinomycetes</taxon>
        <taxon>Propionibacteriales</taxon>
        <taxon>Nocardioidaceae</taxon>
        <taxon>Nocardioides</taxon>
    </lineage>
</organism>
<keyword evidence="1" id="KW-0808">Transferase</keyword>
<accession>A0A1G9XB16</accession>
<dbReference type="Gene3D" id="3.30.460.10">
    <property type="entry name" value="Beta Polymerase, domain 2"/>
    <property type="match status" value="1"/>
</dbReference>
<dbReference type="GO" id="GO:0016740">
    <property type="term" value="F:transferase activity"/>
    <property type="evidence" value="ECO:0007669"/>
    <property type="project" value="UniProtKB-KW"/>
</dbReference>
<dbReference type="SUPFAM" id="SSF81301">
    <property type="entry name" value="Nucleotidyltransferase"/>
    <property type="match status" value="1"/>
</dbReference>
<dbReference type="Pfam" id="PF04229">
    <property type="entry name" value="GrpB"/>
    <property type="match status" value="1"/>
</dbReference>
<dbReference type="EMBL" id="FNIC01000001">
    <property type="protein sequence ID" value="SDM93867.1"/>
    <property type="molecule type" value="Genomic_DNA"/>
</dbReference>
<dbReference type="InterPro" id="IPR043519">
    <property type="entry name" value="NT_sf"/>
</dbReference>
<dbReference type="InterPro" id="IPR007344">
    <property type="entry name" value="GrpB/CoaE"/>
</dbReference>
<gene>
    <name evidence="1" type="ORF">SAMN05192576_1313</name>
</gene>
<evidence type="ECO:0000313" key="2">
    <source>
        <dbReference type="Proteomes" id="UP000199004"/>
    </source>
</evidence>
<dbReference type="AlphaFoldDB" id="A0A1G9XB16"/>
<dbReference type="PANTHER" id="PTHR34822">
    <property type="entry name" value="GRPB DOMAIN PROTEIN (AFU_ORTHOLOGUE AFUA_1G01530)"/>
    <property type="match status" value="1"/>
</dbReference>
<dbReference type="RefSeq" id="WP_218029277.1">
    <property type="nucleotide sequence ID" value="NZ_BKAE01000001.1"/>
</dbReference>
<reference evidence="1 2" key="1">
    <citation type="submission" date="2016-10" db="EMBL/GenBank/DDBJ databases">
        <authorList>
            <person name="de Groot N.N."/>
        </authorList>
    </citation>
    <scope>NUCLEOTIDE SEQUENCE [LARGE SCALE GENOMIC DNA]</scope>
    <source>
        <strain evidence="1 2">CGMCC 1.11147</strain>
    </source>
</reference>